<comment type="caution">
    <text evidence="2">The sequence shown here is derived from an EMBL/GenBank/DDBJ whole genome shotgun (WGS) entry which is preliminary data.</text>
</comment>
<dbReference type="EMBL" id="BEZZ01000389">
    <property type="protein sequence ID" value="GCC31816.1"/>
    <property type="molecule type" value="Genomic_DNA"/>
</dbReference>
<dbReference type="Proteomes" id="UP000287033">
    <property type="component" value="Unassembled WGS sequence"/>
</dbReference>
<protein>
    <submittedName>
        <fullName evidence="2">Uncharacterized protein</fullName>
    </submittedName>
</protein>
<evidence type="ECO:0000313" key="3">
    <source>
        <dbReference type="Proteomes" id="UP000287033"/>
    </source>
</evidence>
<evidence type="ECO:0000313" key="2">
    <source>
        <dbReference type="EMBL" id="GCC31816.1"/>
    </source>
</evidence>
<feature type="chain" id="PRO_5019016256" evidence="1">
    <location>
        <begin position="19"/>
        <end position="76"/>
    </location>
</feature>
<evidence type="ECO:0000256" key="1">
    <source>
        <dbReference type="SAM" id="SignalP"/>
    </source>
</evidence>
<reference evidence="2 3" key="1">
    <citation type="journal article" date="2018" name="Nat. Ecol. Evol.">
        <title>Shark genomes provide insights into elasmobranch evolution and the origin of vertebrates.</title>
        <authorList>
            <person name="Hara Y"/>
            <person name="Yamaguchi K"/>
            <person name="Onimaru K"/>
            <person name="Kadota M"/>
            <person name="Koyanagi M"/>
            <person name="Keeley SD"/>
            <person name="Tatsumi K"/>
            <person name="Tanaka K"/>
            <person name="Motone F"/>
            <person name="Kageyama Y"/>
            <person name="Nozu R"/>
            <person name="Adachi N"/>
            <person name="Nishimura O"/>
            <person name="Nakagawa R"/>
            <person name="Tanegashima C"/>
            <person name="Kiyatake I"/>
            <person name="Matsumoto R"/>
            <person name="Murakumo K"/>
            <person name="Nishida K"/>
            <person name="Terakita A"/>
            <person name="Kuratani S"/>
            <person name="Sato K"/>
            <person name="Hyodo S Kuraku.S."/>
        </authorList>
    </citation>
    <scope>NUCLEOTIDE SEQUENCE [LARGE SCALE GENOMIC DNA]</scope>
</reference>
<accession>A0A401SN76</accession>
<name>A0A401SN76_CHIPU</name>
<keyword evidence="1" id="KW-0732">Signal</keyword>
<proteinExistence type="predicted"/>
<organism evidence="2 3">
    <name type="scientific">Chiloscyllium punctatum</name>
    <name type="common">Brownbanded bambooshark</name>
    <name type="synonym">Hemiscyllium punctatum</name>
    <dbReference type="NCBI Taxonomy" id="137246"/>
    <lineage>
        <taxon>Eukaryota</taxon>
        <taxon>Metazoa</taxon>
        <taxon>Chordata</taxon>
        <taxon>Craniata</taxon>
        <taxon>Vertebrata</taxon>
        <taxon>Chondrichthyes</taxon>
        <taxon>Elasmobranchii</taxon>
        <taxon>Galeomorphii</taxon>
        <taxon>Galeoidea</taxon>
        <taxon>Orectolobiformes</taxon>
        <taxon>Hemiscylliidae</taxon>
        <taxon>Chiloscyllium</taxon>
    </lineage>
</organism>
<keyword evidence="3" id="KW-1185">Reference proteome</keyword>
<gene>
    <name evidence="2" type="ORF">chiPu_0010277</name>
</gene>
<feature type="signal peptide" evidence="1">
    <location>
        <begin position="1"/>
        <end position="18"/>
    </location>
</feature>
<sequence>MNLIMVLWKLVVLRFNITENDSPLELVQCTASDISFESRSPEATSTFLMETVKLLPANLSCMLILDMYISRGRINV</sequence>
<dbReference type="AlphaFoldDB" id="A0A401SN76"/>